<sequence>MLQIMNKVDYLIPLGGCVGVGLAFFVLVSFLGLPGVEALRRSASWMIFFTINEGDVNLESLFWFLLYHWAYLMVTVDSLAPAGFSPVIILISVGKGRLIWLPMLRCFNLHRGGPAGSGKNERIDIFVFFLFWVLSPCSPRIFLDLVACSNSSEINNGLQAKHNRSTVPTQIRHNLKLKEKMSSSGRRLMIGSMAPHCTYNECRGCRFKCQAEQVPVDTNDPMNSAYRYRCVCHR</sequence>
<accession>A0AAV7GZR7</accession>
<evidence type="ECO:0000256" key="1">
    <source>
        <dbReference type="SAM" id="Phobius"/>
    </source>
</evidence>
<keyword evidence="1" id="KW-1133">Transmembrane helix</keyword>
<comment type="caution">
    <text evidence="3">The sequence shown here is derived from an EMBL/GenBank/DDBJ whole genome shotgun (WGS) entry which is preliminary data.</text>
</comment>
<dbReference type="InterPro" id="IPR038572">
    <property type="entry name" value="Stomagen_C_sf"/>
</dbReference>
<evidence type="ECO:0000313" key="3">
    <source>
        <dbReference type="EMBL" id="KAH0460988.1"/>
    </source>
</evidence>
<dbReference type="Pfam" id="PF16851">
    <property type="entry name" value="Stomagen"/>
    <property type="match status" value="1"/>
</dbReference>
<keyword evidence="1" id="KW-0472">Membrane</keyword>
<organism evidence="3 4">
    <name type="scientific">Dendrobium chrysotoxum</name>
    <name type="common">Orchid</name>
    <dbReference type="NCBI Taxonomy" id="161865"/>
    <lineage>
        <taxon>Eukaryota</taxon>
        <taxon>Viridiplantae</taxon>
        <taxon>Streptophyta</taxon>
        <taxon>Embryophyta</taxon>
        <taxon>Tracheophyta</taxon>
        <taxon>Spermatophyta</taxon>
        <taxon>Magnoliopsida</taxon>
        <taxon>Liliopsida</taxon>
        <taxon>Asparagales</taxon>
        <taxon>Orchidaceae</taxon>
        <taxon>Epidendroideae</taxon>
        <taxon>Malaxideae</taxon>
        <taxon>Dendrobiinae</taxon>
        <taxon>Dendrobium</taxon>
    </lineage>
</organism>
<dbReference type="GO" id="GO:2000123">
    <property type="term" value="P:positive regulation of stomatal complex development"/>
    <property type="evidence" value="ECO:0007669"/>
    <property type="project" value="InterPro"/>
</dbReference>
<feature type="domain" description="Stomagen C-terminal" evidence="2">
    <location>
        <begin position="185"/>
        <end position="233"/>
    </location>
</feature>
<feature type="transmembrane region" description="Helical" evidence="1">
    <location>
        <begin position="45"/>
        <end position="70"/>
    </location>
</feature>
<dbReference type="Gene3D" id="2.20.25.390">
    <property type="entry name" value="Stomagen"/>
    <property type="match status" value="1"/>
</dbReference>
<dbReference type="PANTHER" id="PTHR37239">
    <property type="entry name" value="EPIDERMAL PATTERNING FACTOR-LIKE PROTEIN 9"/>
    <property type="match status" value="1"/>
</dbReference>
<evidence type="ECO:0000313" key="4">
    <source>
        <dbReference type="Proteomes" id="UP000775213"/>
    </source>
</evidence>
<dbReference type="InterPro" id="IPR031753">
    <property type="entry name" value="Stomagen"/>
</dbReference>
<name>A0AAV7GZR7_DENCH</name>
<reference evidence="3 4" key="1">
    <citation type="journal article" date="2021" name="Hortic Res">
        <title>Chromosome-scale assembly of the Dendrobium chrysotoxum genome enhances the understanding of orchid evolution.</title>
        <authorList>
            <person name="Zhang Y."/>
            <person name="Zhang G.Q."/>
            <person name="Zhang D."/>
            <person name="Liu X.D."/>
            <person name="Xu X.Y."/>
            <person name="Sun W.H."/>
            <person name="Yu X."/>
            <person name="Zhu X."/>
            <person name="Wang Z.W."/>
            <person name="Zhao X."/>
            <person name="Zhong W.Y."/>
            <person name="Chen H."/>
            <person name="Yin W.L."/>
            <person name="Huang T."/>
            <person name="Niu S.C."/>
            <person name="Liu Z.J."/>
        </authorList>
    </citation>
    <scope>NUCLEOTIDE SEQUENCE [LARGE SCALE GENOMIC DNA]</scope>
    <source>
        <strain evidence="3">Lindl</strain>
    </source>
</reference>
<proteinExistence type="predicted"/>
<dbReference type="CDD" id="cd22743">
    <property type="entry name" value="stomagen-like"/>
    <property type="match status" value="1"/>
</dbReference>
<feature type="transmembrane region" description="Helical" evidence="1">
    <location>
        <begin position="12"/>
        <end position="33"/>
    </location>
</feature>
<protein>
    <recommendedName>
        <fullName evidence="2">Stomagen C-terminal domain-containing protein</fullName>
    </recommendedName>
</protein>
<dbReference type="AlphaFoldDB" id="A0AAV7GZR7"/>
<dbReference type="PANTHER" id="PTHR37239:SF1">
    <property type="entry name" value="EPIDERMAL PATTERNING FACTOR-LIKE PROTEIN 9"/>
    <property type="match status" value="1"/>
</dbReference>
<feature type="transmembrane region" description="Helical" evidence="1">
    <location>
        <begin position="82"/>
        <end position="104"/>
    </location>
</feature>
<evidence type="ECO:0000259" key="2">
    <source>
        <dbReference type="Pfam" id="PF16851"/>
    </source>
</evidence>
<keyword evidence="1" id="KW-0812">Transmembrane</keyword>
<dbReference type="Proteomes" id="UP000775213">
    <property type="component" value="Unassembled WGS sequence"/>
</dbReference>
<dbReference type="InterPro" id="IPR044858">
    <property type="entry name" value="Stomagen_C"/>
</dbReference>
<gene>
    <name evidence="3" type="ORF">IEQ34_008563</name>
</gene>
<keyword evidence="4" id="KW-1185">Reference proteome</keyword>
<dbReference type="EMBL" id="JAGFBR010000009">
    <property type="protein sequence ID" value="KAH0460988.1"/>
    <property type="molecule type" value="Genomic_DNA"/>
</dbReference>